<sequence>MPRLRPASRLSAAQRRFDLAQRMRVVCGNRPRDQARAAARRPGCAGDVAAGPRHRPFAHAALAAWRHLHKNHMDGLARPDVPMFQGGALNVLPAIGAALA</sequence>
<dbReference type="EMBL" id="CP000270">
    <property type="protein sequence ID" value="ABE32091.1"/>
    <property type="molecule type" value="Genomic_DNA"/>
</dbReference>
<dbReference type="STRING" id="266265.Bxe_A0843"/>
<evidence type="ECO:0000313" key="1">
    <source>
        <dbReference type="EMBL" id="ABE32091.1"/>
    </source>
</evidence>
<proteinExistence type="predicted"/>
<organism evidence="1 2">
    <name type="scientific">Paraburkholderia xenovorans (strain LB400)</name>
    <dbReference type="NCBI Taxonomy" id="266265"/>
    <lineage>
        <taxon>Bacteria</taxon>
        <taxon>Pseudomonadati</taxon>
        <taxon>Pseudomonadota</taxon>
        <taxon>Betaproteobacteria</taxon>
        <taxon>Burkholderiales</taxon>
        <taxon>Burkholderiaceae</taxon>
        <taxon>Paraburkholderia</taxon>
    </lineage>
</organism>
<accession>Q13UZ8</accession>
<gene>
    <name evidence="1" type="ORF">Bxe_A0843</name>
</gene>
<evidence type="ECO:0000313" key="2">
    <source>
        <dbReference type="Proteomes" id="UP000001817"/>
    </source>
</evidence>
<name>Q13UZ8_PARXL</name>
<keyword evidence="2" id="KW-1185">Reference proteome</keyword>
<dbReference type="KEGG" id="bxe:Bxe_A0843"/>
<reference evidence="1 2" key="1">
    <citation type="journal article" date="2006" name="Proc. Natl. Acad. Sci. U.S.A.">
        <title>Burkholderia xenovorans LB400 harbors a multi-replicon, 9.73-Mbp genome shaped for versatility.</title>
        <authorList>
            <person name="Chain P.S."/>
            <person name="Denef V.J."/>
            <person name="Konstantinidis K.T."/>
            <person name="Vergez L.M."/>
            <person name="Agullo L."/>
            <person name="Reyes V.L."/>
            <person name="Hauser L."/>
            <person name="Cordova M."/>
            <person name="Gomez L."/>
            <person name="Gonzalez M."/>
            <person name="Land M."/>
            <person name="Lao V."/>
            <person name="Larimer F."/>
            <person name="LiPuma J.J."/>
            <person name="Mahenthiralingam E."/>
            <person name="Malfatti S.A."/>
            <person name="Marx C.J."/>
            <person name="Parnell J.J."/>
            <person name="Ramette A."/>
            <person name="Richardson P."/>
            <person name="Seeger M."/>
            <person name="Smith D."/>
            <person name="Spilker T."/>
            <person name="Sul W.J."/>
            <person name="Tsoi T.V."/>
            <person name="Ulrich L.E."/>
            <person name="Zhulin I.B."/>
            <person name="Tiedje J.M."/>
        </authorList>
    </citation>
    <scope>NUCLEOTIDE SEQUENCE [LARGE SCALE GENOMIC DNA]</scope>
    <source>
        <strain evidence="1 2">LB400</strain>
    </source>
</reference>
<protein>
    <submittedName>
        <fullName evidence="1">Uncharacterized protein</fullName>
    </submittedName>
</protein>
<dbReference type="Proteomes" id="UP000001817">
    <property type="component" value="Chromosome 1"/>
</dbReference>
<dbReference type="AlphaFoldDB" id="Q13UZ8"/>